<dbReference type="Proteomes" id="UP000003704">
    <property type="component" value="Unassembled WGS sequence"/>
</dbReference>
<keyword evidence="2" id="KW-1185">Reference proteome</keyword>
<dbReference type="AlphaFoldDB" id="I8I5R1"/>
<protein>
    <submittedName>
        <fullName evidence="1">Uncharacterized protein</fullName>
    </submittedName>
</protein>
<reference evidence="1 2" key="1">
    <citation type="journal article" date="2012" name="J. Bacteriol.">
        <title>Genome Sequence of n-Alkane-Degrading Hydrocarboniphaga effusa Strain AP103T (ATCC BAA-332T).</title>
        <authorList>
            <person name="Chang H.K."/>
            <person name="Zylstra G.J."/>
            <person name="Chae J.C."/>
        </authorList>
    </citation>
    <scope>NUCLEOTIDE SEQUENCE [LARGE SCALE GENOMIC DNA]</scope>
    <source>
        <strain evidence="1 2">AP103</strain>
    </source>
</reference>
<comment type="caution">
    <text evidence="1">The sequence shown here is derived from an EMBL/GenBank/DDBJ whole genome shotgun (WGS) entry which is preliminary data.</text>
</comment>
<accession>I8I5R1</accession>
<sequence>MALSTAAKLMNSGATSLTTAAEELTMGASLTATAGPTTAVRLGT</sequence>
<dbReference type="RefSeq" id="WP_007184967.1">
    <property type="nucleotide sequence ID" value="NZ_AKGD01000001.1"/>
</dbReference>
<gene>
    <name evidence="1" type="ORF">WQQ_20180</name>
</gene>
<proteinExistence type="predicted"/>
<name>I8I5R1_9GAMM</name>
<dbReference type="EMBL" id="AKGD01000001">
    <property type="protein sequence ID" value="EIT71881.1"/>
    <property type="molecule type" value="Genomic_DNA"/>
</dbReference>
<organism evidence="1 2">
    <name type="scientific">Hydrocarboniphaga effusa AP103</name>
    <dbReference type="NCBI Taxonomy" id="1172194"/>
    <lineage>
        <taxon>Bacteria</taxon>
        <taxon>Pseudomonadati</taxon>
        <taxon>Pseudomonadota</taxon>
        <taxon>Gammaproteobacteria</taxon>
        <taxon>Nevskiales</taxon>
        <taxon>Nevskiaceae</taxon>
        <taxon>Hydrocarboniphaga</taxon>
    </lineage>
</organism>
<evidence type="ECO:0000313" key="1">
    <source>
        <dbReference type="EMBL" id="EIT71881.1"/>
    </source>
</evidence>
<evidence type="ECO:0000313" key="2">
    <source>
        <dbReference type="Proteomes" id="UP000003704"/>
    </source>
</evidence>